<protein>
    <submittedName>
        <fullName evidence="2">Uncharacterized protein</fullName>
    </submittedName>
</protein>
<feature type="compositionally biased region" description="Basic and acidic residues" evidence="1">
    <location>
        <begin position="89"/>
        <end position="102"/>
    </location>
</feature>
<comment type="caution">
    <text evidence="2">The sequence shown here is derived from an EMBL/GenBank/DDBJ whole genome shotgun (WGS) entry which is preliminary data.</text>
</comment>
<gene>
    <name evidence="2" type="ORF">HHI36_000815</name>
</gene>
<evidence type="ECO:0000256" key="1">
    <source>
        <dbReference type="SAM" id="MobiDB-lite"/>
    </source>
</evidence>
<dbReference type="AlphaFoldDB" id="A0ABD2P5Y2"/>
<feature type="region of interest" description="Disordered" evidence="1">
    <location>
        <begin position="89"/>
        <end position="116"/>
    </location>
</feature>
<dbReference type="Proteomes" id="UP001516400">
    <property type="component" value="Unassembled WGS sequence"/>
</dbReference>
<evidence type="ECO:0000313" key="3">
    <source>
        <dbReference type="Proteomes" id="UP001516400"/>
    </source>
</evidence>
<sequence>MEEERKLLDDRMKQLALKCPEQQKEIMEWEESKETEKKEMRERYDEELLEKDSTIRKLKQGSQVFENDISQIEKDYEKKIAELKRKVEESETKKKALERDEGYEGNGNSFKSDSRTDTLNKVNFNLNSQLANVEQLNKELTEQLKNETIINDANKFDASERKLTEEIEYLKELRKSMETTIQVLMADNNIDWLRGKMDMKSV</sequence>
<name>A0ABD2P5Y2_9CUCU</name>
<evidence type="ECO:0000313" key="2">
    <source>
        <dbReference type="EMBL" id="KAL3286306.1"/>
    </source>
</evidence>
<keyword evidence="3" id="KW-1185">Reference proteome</keyword>
<accession>A0ABD2P5Y2</accession>
<reference evidence="2 3" key="1">
    <citation type="journal article" date="2021" name="BMC Biol.">
        <title>Horizontally acquired antibacterial genes associated with adaptive radiation of ladybird beetles.</title>
        <authorList>
            <person name="Li H.S."/>
            <person name="Tang X.F."/>
            <person name="Huang Y.H."/>
            <person name="Xu Z.Y."/>
            <person name="Chen M.L."/>
            <person name="Du X.Y."/>
            <person name="Qiu B.Y."/>
            <person name="Chen P.T."/>
            <person name="Zhang W."/>
            <person name="Slipinski A."/>
            <person name="Escalona H.E."/>
            <person name="Waterhouse R.M."/>
            <person name="Zwick A."/>
            <person name="Pang H."/>
        </authorList>
    </citation>
    <scope>NUCLEOTIDE SEQUENCE [LARGE SCALE GENOMIC DNA]</scope>
    <source>
        <strain evidence="2">SYSU2018</strain>
    </source>
</reference>
<dbReference type="EMBL" id="JABFTP020000185">
    <property type="protein sequence ID" value="KAL3286306.1"/>
    <property type="molecule type" value="Genomic_DNA"/>
</dbReference>
<proteinExistence type="predicted"/>
<organism evidence="2 3">
    <name type="scientific">Cryptolaemus montrouzieri</name>
    <dbReference type="NCBI Taxonomy" id="559131"/>
    <lineage>
        <taxon>Eukaryota</taxon>
        <taxon>Metazoa</taxon>
        <taxon>Ecdysozoa</taxon>
        <taxon>Arthropoda</taxon>
        <taxon>Hexapoda</taxon>
        <taxon>Insecta</taxon>
        <taxon>Pterygota</taxon>
        <taxon>Neoptera</taxon>
        <taxon>Endopterygota</taxon>
        <taxon>Coleoptera</taxon>
        <taxon>Polyphaga</taxon>
        <taxon>Cucujiformia</taxon>
        <taxon>Coccinelloidea</taxon>
        <taxon>Coccinellidae</taxon>
        <taxon>Scymninae</taxon>
        <taxon>Scymnini</taxon>
        <taxon>Cryptolaemus</taxon>
    </lineage>
</organism>